<proteinExistence type="predicted"/>
<dbReference type="PANTHER" id="PTHR15710">
    <property type="entry name" value="E3 UBIQUITIN-PROTEIN LIGASE PRAJA"/>
    <property type="match status" value="1"/>
</dbReference>
<evidence type="ECO:0000256" key="2">
    <source>
        <dbReference type="ARBA" id="ARBA00022771"/>
    </source>
</evidence>
<dbReference type="VEuPathDB" id="MicrosporidiaDB:VCUG_02038"/>
<dbReference type="EMBL" id="GL877443">
    <property type="protein sequence ID" value="ELA46494.1"/>
    <property type="molecule type" value="Genomic_DNA"/>
</dbReference>
<dbReference type="OMA" id="DMDSHIQ"/>
<dbReference type="STRING" id="948595.L2GS91"/>
<dbReference type="GeneID" id="19879906"/>
<accession>L2GS91</accession>
<dbReference type="AlphaFoldDB" id="L2GS91"/>
<keyword evidence="7" id="KW-1185">Reference proteome</keyword>
<dbReference type="InterPro" id="IPR013083">
    <property type="entry name" value="Znf_RING/FYVE/PHD"/>
</dbReference>
<dbReference type="Gene3D" id="3.30.40.10">
    <property type="entry name" value="Zinc/RING finger domain, C3HC4 (zinc finger)"/>
    <property type="match status" value="1"/>
</dbReference>
<organism evidence="6 7">
    <name type="scientific">Vavraia culicis (isolate floridensis)</name>
    <name type="common">Microsporidian parasite</name>
    <dbReference type="NCBI Taxonomy" id="948595"/>
    <lineage>
        <taxon>Eukaryota</taxon>
        <taxon>Fungi</taxon>
        <taxon>Fungi incertae sedis</taxon>
        <taxon>Microsporidia</taxon>
        <taxon>Pleistophoridae</taxon>
        <taxon>Vavraia</taxon>
    </lineage>
</organism>
<keyword evidence="2 4" id="KW-0863">Zinc-finger</keyword>
<evidence type="ECO:0000256" key="1">
    <source>
        <dbReference type="ARBA" id="ARBA00022723"/>
    </source>
</evidence>
<dbReference type="SUPFAM" id="SSF57850">
    <property type="entry name" value="RING/U-box"/>
    <property type="match status" value="1"/>
</dbReference>
<gene>
    <name evidence="6" type="ORF">VCUG_02038</name>
</gene>
<evidence type="ECO:0000313" key="7">
    <source>
        <dbReference type="Proteomes" id="UP000011081"/>
    </source>
</evidence>
<dbReference type="InParanoid" id="L2GS91"/>
<evidence type="ECO:0000259" key="5">
    <source>
        <dbReference type="PROSITE" id="PS50089"/>
    </source>
</evidence>
<name>L2GS91_VAVCU</name>
<sequence>MPHHTIYYCHACGSRTVPHNDLCAFCDSEFIEIYDSVEYYRSVHFGISEILRSIAIGQVDVNELDWLISDISDRIRRLTRDLLNIRSSRGGRARNGERHAWRRYGAERDSTEDVVYRYGTDHYWSDQNTSGGGPVERFYDRNGFRTADDINNYALDHELDDIIDEIFVSAKVATSPVSSKYIKALQISGAKDRGKCMICLSTYRKEECGVELSCSHFFHKRCCIKWMRMQNTCPICRDEIEK</sequence>
<dbReference type="OrthoDB" id="8062037at2759"/>
<evidence type="ECO:0000256" key="3">
    <source>
        <dbReference type="ARBA" id="ARBA00022833"/>
    </source>
</evidence>
<keyword evidence="1" id="KW-0479">Metal-binding</keyword>
<dbReference type="RefSeq" id="XP_008075051.1">
    <property type="nucleotide sequence ID" value="XM_008076860.1"/>
</dbReference>
<dbReference type="Proteomes" id="UP000011081">
    <property type="component" value="Unassembled WGS sequence"/>
</dbReference>
<evidence type="ECO:0000256" key="4">
    <source>
        <dbReference type="PROSITE-ProRule" id="PRU00175"/>
    </source>
</evidence>
<dbReference type="SMART" id="SM00184">
    <property type="entry name" value="RING"/>
    <property type="match status" value="1"/>
</dbReference>
<keyword evidence="3" id="KW-0862">Zinc</keyword>
<dbReference type="Pfam" id="PF13639">
    <property type="entry name" value="zf-RING_2"/>
    <property type="match status" value="1"/>
</dbReference>
<dbReference type="HOGENOM" id="CLU_1066243_0_0_1"/>
<reference evidence="7" key="1">
    <citation type="submission" date="2011-03" db="EMBL/GenBank/DDBJ databases">
        <title>The genome sequence of Vavraia culicis strain floridensis.</title>
        <authorList>
            <consortium name="The Broad Institute Genome Sequencing Platform"/>
            <person name="Cuomo C."/>
            <person name="Becnel J."/>
            <person name="Sanscrainte N."/>
            <person name="Young S.K."/>
            <person name="Zeng Q."/>
            <person name="Gargeya S."/>
            <person name="Fitzgerald M."/>
            <person name="Haas B."/>
            <person name="Abouelleil A."/>
            <person name="Alvarado L."/>
            <person name="Arachchi H.M."/>
            <person name="Berlin A."/>
            <person name="Chapman S.B."/>
            <person name="Gearin G."/>
            <person name="Goldberg J."/>
            <person name="Griggs A."/>
            <person name="Gujja S."/>
            <person name="Hansen M."/>
            <person name="Heiman D."/>
            <person name="Howarth C."/>
            <person name="Larimer J."/>
            <person name="Lui A."/>
            <person name="MacDonald P.J.P."/>
            <person name="McCowen C."/>
            <person name="Montmayeur A."/>
            <person name="Murphy C."/>
            <person name="Neiman D."/>
            <person name="Pearson M."/>
            <person name="Priest M."/>
            <person name="Roberts A."/>
            <person name="Saif S."/>
            <person name="Shea T."/>
            <person name="Sisk P."/>
            <person name="Stolte C."/>
            <person name="Sykes S."/>
            <person name="Wortman J."/>
            <person name="Nusbaum C."/>
            <person name="Birren B."/>
        </authorList>
    </citation>
    <scope>NUCLEOTIDE SEQUENCE [LARGE SCALE GENOMIC DNA]</scope>
    <source>
        <strain evidence="7">floridensis</strain>
    </source>
</reference>
<dbReference type="PROSITE" id="PS50089">
    <property type="entry name" value="ZF_RING_2"/>
    <property type="match status" value="1"/>
</dbReference>
<feature type="domain" description="RING-type" evidence="5">
    <location>
        <begin position="196"/>
        <end position="237"/>
    </location>
</feature>
<dbReference type="InterPro" id="IPR001841">
    <property type="entry name" value="Znf_RING"/>
</dbReference>
<protein>
    <recommendedName>
        <fullName evidence="5">RING-type domain-containing protein</fullName>
    </recommendedName>
</protein>
<evidence type="ECO:0000313" key="6">
    <source>
        <dbReference type="EMBL" id="ELA46494.1"/>
    </source>
</evidence>
<dbReference type="GO" id="GO:0008270">
    <property type="term" value="F:zinc ion binding"/>
    <property type="evidence" value="ECO:0007669"/>
    <property type="project" value="UniProtKB-KW"/>
</dbReference>